<evidence type="ECO:0000313" key="4">
    <source>
        <dbReference type="Proteomes" id="UP000515977"/>
    </source>
</evidence>
<dbReference type="AlphaFoldDB" id="A0A7G9QU82"/>
<feature type="region of interest" description="Disordered" evidence="1">
    <location>
        <begin position="113"/>
        <end position="136"/>
    </location>
</feature>
<proteinExistence type="predicted"/>
<dbReference type="RefSeq" id="WP_187570655.1">
    <property type="nucleotide sequence ID" value="NZ_CP060711.1"/>
</dbReference>
<evidence type="ECO:0000256" key="1">
    <source>
        <dbReference type="SAM" id="MobiDB-lite"/>
    </source>
</evidence>
<dbReference type="Pfam" id="PF11162">
    <property type="entry name" value="DUF2946"/>
    <property type="match status" value="1"/>
</dbReference>
<sequence length="136" mass="14192">MRNRLFQFRMTLLALAAILLLALLPTLGRLAQAGQGAAAGAWTQLCTMSGMKLVKLPPFSIGQPAAPAPDHGGSDCDYCPLLSMLTLAVAVAALVLALLGFAPVTPAPRRIRPPRIRLHPSGLGSRGPPAHSEIAL</sequence>
<feature type="transmembrane region" description="Helical" evidence="2">
    <location>
        <begin position="81"/>
        <end position="102"/>
    </location>
</feature>
<gene>
    <name evidence="3" type="ORF">H9L17_01670</name>
</gene>
<keyword evidence="2" id="KW-0472">Membrane</keyword>
<organism evidence="3 4">
    <name type="scientific">Thermomonas brevis</name>
    <dbReference type="NCBI Taxonomy" id="215691"/>
    <lineage>
        <taxon>Bacteria</taxon>
        <taxon>Pseudomonadati</taxon>
        <taxon>Pseudomonadota</taxon>
        <taxon>Gammaproteobacteria</taxon>
        <taxon>Lysobacterales</taxon>
        <taxon>Lysobacteraceae</taxon>
        <taxon>Thermomonas</taxon>
    </lineage>
</organism>
<dbReference type="Proteomes" id="UP000515977">
    <property type="component" value="Chromosome"/>
</dbReference>
<keyword evidence="2" id="KW-1133">Transmembrane helix</keyword>
<dbReference type="EMBL" id="CP060711">
    <property type="protein sequence ID" value="QNN46907.1"/>
    <property type="molecule type" value="Genomic_DNA"/>
</dbReference>
<keyword evidence="4" id="KW-1185">Reference proteome</keyword>
<dbReference type="InterPro" id="IPR021333">
    <property type="entry name" value="DUF2946"/>
</dbReference>
<dbReference type="KEGG" id="tbv:H9L17_01670"/>
<accession>A0A7G9QU82</accession>
<reference evidence="3 4" key="1">
    <citation type="submission" date="2020-08" db="EMBL/GenBank/DDBJ databases">
        <title>Genome sequence of Thermomonas brevis KACC 16975T.</title>
        <authorList>
            <person name="Hyun D.-W."/>
            <person name="Bae J.-W."/>
        </authorList>
    </citation>
    <scope>NUCLEOTIDE SEQUENCE [LARGE SCALE GENOMIC DNA]</scope>
    <source>
        <strain evidence="3 4">KACC 16975</strain>
    </source>
</reference>
<name>A0A7G9QU82_9GAMM</name>
<keyword evidence="2" id="KW-0812">Transmembrane</keyword>
<protein>
    <submittedName>
        <fullName evidence="3">DUF2946 family protein</fullName>
    </submittedName>
</protein>
<evidence type="ECO:0000256" key="2">
    <source>
        <dbReference type="SAM" id="Phobius"/>
    </source>
</evidence>
<evidence type="ECO:0000313" key="3">
    <source>
        <dbReference type="EMBL" id="QNN46907.1"/>
    </source>
</evidence>